<dbReference type="EC" id="3.6.1.27" evidence="3 14"/>
<dbReference type="HAMAP" id="MF_01006">
    <property type="entry name" value="Undec_diphosphatase"/>
    <property type="match status" value="1"/>
</dbReference>
<keyword evidence="7 14" id="KW-0378">Hydrolase</keyword>
<evidence type="ECO:0000313" key="15">
    <source>
        <dbReference type="EMBL" id="QXM23574.1"/>
    </source>
</evidence>
<dbReference type="GO" id="GO:0009252">
    <property type="term" value="P:peptidoglycan biosynthetic process"/>
    <property type="evidence" value="ECO:0007669"/>
    <property type="project" value="UniProtKB-KW"/>
</dbReference>
<proteinExistence type="inferred from homology"/>
<comment type="miscellaneous">
    <text evidence="14">Bacitracin is thought to be involved in the inhibition of peptidoglycan synthesis by sequestering undecaprenyl diphosphate, thereby reducing the pool of lipid carrier available.</text>
</comment>
<evidence type="ECO:0000256" key="8">
    <source>
        <dbReference type="ARBA" id="ARBA00022989"/>
    </source>
</evidence>
<dbReference type="EMBL" id="CP076448">
    <property type="protein sequence ID" value="QXM23574.1"/>
    <property type="molecule type" value="Genomic_DNA"/>
</dbReference>
<keyword evidence="6 14" id="KW-0812">Transmembrane</keyword>
<keyword evidence="14" id="KW-0573">Peptidoglycan synthesis</keyword>
<feature type="transmembrane region" description="Helical" evidence="14">
    <location>
        <begin position="46"/>
        <end position="64"/>
    </location>
</feature>
<comment type="function">
    <text evidence="14">Catalyzes the dephosphorylation of undecaprenyl diphosphate (UPP). Confers resistance to bacitracin.</text>
</comment>
<feature type="transmembrane region" description="Helical" evidence="14">
    <location>
        <begin position="84"/>
        <end position="105"/>
    </location>
</feature>
<reference evidence="15" key="1">
    <citation type="submission" date="2021-06" db="EMBL/GenBank/DDBJ databases">
        <title>Elioraea tepida, sp. nov., a moderately thermophilic aerobic anoxygenic phototrophic bacterium isolated from an alkaline siliceous hot spring mat community in Yellowstone National Park, WY, USA.</title>
        <authorList>
            <person name="Saini M.K."/>
            <person name="Yoshida S."/>
            <person name="Sebastian A."/>
            <person name="Hirose S."/>
            <person name="Hara E."/>
            <person name="Tamaki H."/>
            <person name="Soulier N.T."/>
            <person name="Albert I."/>
            <person name="Hanada S."/>
            <person name="Bryant D.A."/>
            <person name="Tank M."/>
        </authorList>
    </citation>
    <scope>NUCLEOTIDE SEQUENCE</scope>
    <source>
        <strain evidence="15">MS-P2</strain>
    </source>
</reference>
<evidence type="ECO:0000256" key="2">
    <source>
        <dbReference type="ARBA" id="ARBA00010621"/>
    </source>
</evidence>
<evidence type="ECO:0000256" key="4">
    <source>
        <dbReference type="ARBA" id="ARBA00021581"/>
    </source>
</evidence>
<dbReference type="GO" id="GO:0071555">
    <property type="term" value="P:cell wall organization"/>
    <property type="evidence" value="ECO:0007669"/>
    <property type="project" value="UniProtKB-KW"/>
</dbReference>
<dbReference type="PANTHER" id="PTHR30622">
    <property type="entry name" value="UNDECAPRENYL-DIPHOSPHATASE"/>
    <property type="match status" value="1"/>
</dbReference>
<evidence type="ECO:0000313" key="16">
    <source>
        <dbReference type="Proteomes" id="UP000694001"/>
    </source>
</evidence>
<evidence type="ECO:0000256" key="14">
    <source>
        <dbReference type="HAMAP-Rule" id="MF_01006"/>
    </source>
</evidence>
<dbReference type="Pfam" id="PF02673">
    <property type="entry name" value="BacA"/>
    <property type="match status" value="1"/>
</dbReference>
<evidence type="ECO:0000256" key="3">
    <source>
        <dbReference type="ARBA" id="ARBA00012374"/>
    </source>
</evidence>
<dbReference type="RefSeq" id="WP_218284441.1">
    <property type="nucleotide sequence ID" value="NZ_CP076448.1"/>
</dbReference>
<keyword evidence="14" id="KW-0133">Cell shape</keyword>
<evidence type="ECO:0000256" key="12">
    <source>
        <dbReference type="ARBA" id="ARBA00032932"/>
    </source>
</evidence>
<protein>
    <recommendedName>
        <fullName evidence="4 14">Undecaprenyl-diphosphatase</fullName>
        <ecNumber evidence="3 14">3.6.1.27</ecNumber>
    </recommendedName>
    <alternativeName>
        <fullName evidence="12 14">Bacitracin resistance protein</fullName>
    </alternativeName>
    <alternativeName>
        <fullName evidence="11 14">Undecaprenyl pyrophosphate phosphatase</fullName>
    </alternativeName>
</protein>
<comment type="similarity">
    <text evidence="2 14">Belongs to the UppP family.</text>
</comment>
<sequence length="271" mass="28574">MDLPPLVSALLLGIVEGLTEFIPVSSTGHLILLVDLLGFAAPPGKSFEIVIQLGAILAVILIYARKLWGIAARLPLGGAEGRMARAYAANVLLAFVPAMVIGATLYDTITKRLFDPWVVSVALIAGGVAIILIERFRRIPRIETVERIGWGAAVLIGFGQVLAMVPGTSRSGATIITALLVGVSRPAAAEFSFVLAIPTMLAAAVFSLYKNWSVLSFEGATLIATGFASAFVVAFLVVRTVIAVIGRIGFAPFGWYRIAVGSLMLGVLSLR</sequence>
<evidence type="ECO:0000256" key="10">
    <source>
        <dbReference type="ARBA" id="ARBA00023251"/>
    </source>
</evidence>
<evidence type="ECO:0000256" key="7">
    <source>
        <dbReference type="ARBA" id="ARBA00022801"/>
    </source>
</evidence>
<keyword evidence="9 14" id="KW-0472">Membrane</keyword>
<gene>
    <name evidence="14" type="primary">uppP</name>
    <name evidence="15" type="ORF">KO353_09570</name>
</gene>
<dbReference type="InterPro" id="IPR003824">
    <property type="entry name" value="UppP"/>
</dbReference>
<dbReference type="Proteomes" id="UP000694001">
    <property type="component" value="Chromosome"/>
</dbReference>
<dbReference type="GO" id="GO:0008360">
    <property type="term" value="P:regulation of cell shape"/>
    <property type="evidence" value="ECO:0007669"/>
    <property type="project" value="UniProtKB-KW"/>
</dbReference>
<dbReference type="AlphaFoldDB" id="A0A975YIG7"/>
<dbReference type="NCBIfam" id="TIGR00753">
    <property type="entry name" value="undec_PP_bacA"/>
    <property type="match status" value="1"/>
</dbReference>
<evidence type="ECO:0000256" key="6">
    <source>
        <dbReference type="ARBA" id="ARBA00022692"/>
    </source>
</evidence>
<keyword evidence="14" id="KW-0961">Cell wall biogenesis/degradation</keyword>
<evidence type="ECO:0000256" key="1">
    <source>
        <dbReference type="ARBA" id="ARBA00004651"/>
    </source>
</evidence>
<evidence type="ECO:0000256" key="11">
    <source>
        <dbReference type="ARBA" id="ARBA00032707"/>
    </source>
</evidence>
<keyword evidence="10 14" id="KW-0046">Antibiotic resistance</keyword>
<dbReference type="GO" id="GO:0050380">
    <property type="term" value="F:undecaprenyl-diphosphatase activity"/>
    <property type="evidence" value="ECO:0007669"/>
    <property type="project" value="UniProtKB-UniRule"/>
</dbReference>
<evidence type="ECO:0000256" key="9">
    <source>
        <dbReference type="ARBA" id="ARBA00023136"/>
    </source>
</evidence>
<dbReference type="GO" id="GO:0005886">
    <property type="term" value="C:plasma membrane"/>
    <property type="evidence" value="ECO:0007669"/>
    <property type="project" value="UniProtKB-SubCell"/>
</dbReference>
<comment type="subcellular location">
    <subcellularLocation>
        <location evidence="1 14">Cell membrane</location>
        <topology evidence="1 14">Multi-pass membrane protein</topology>
    </subcellularLocation>
</comment>
<keyword evidence="16" id="KW-1185">Reference proteome</keyword>
<dbReference type="GO" id="GO:0046677">
    <property type="term" value="P:response to antibiotic"/>
    <property type="evidence" value="ECO:0007669"/>
    <property type="project" value="UniProtKB-UniRule"/>
</dbReference>
<evidence type="ECO:0000256" key="5">
    <source>
        <dbReference type="ARBA" id="ARBA00022475"/>
    </source>
</evidence>
<evidence type="ECO:0000256" key="13">
    <source>
        <dbReference type="ARBA" id="ARBA00047594"/>
    </source>
</evidence>
<keyword evidence="5 14" id="KW-1003">Cell membrane</keyword>
<organism evidence="15 16">
    <name type="scientific">Elioraea tepida</name>
    <dbReference type="NCBI Taxonomy" id="2843330"/>
    <lineage>
        <taxon>Bacteria</taxon>
        <taxon>Pseudomonadati</taxon>
        <taxon>Pseudomonadota</taxon>
        <taxon>Alphaproteobacteria</taxon>
        <taxon>Acetobacterales</taxon>
        <taxon>Elioraeaceae</taxon>
        <taxon>Elioraea</taxon>
    </lineage>
</organism>
<dbReference type="PANTHER" id="PTHR30622:SF3">
    <property type="entry name" value="UNDECAPRENYL-DIPHOSPHATASE"/>
    <property type="match status" value="1"/>
</dbReference>
<feature type="transmembrane region" description="Helical" evidence="14">
    <location>
        <begin position="254"/>
        <end position="270"/>
    </location>
</feature>
<feature type="transmembrane region" description="Helical" evidence="14">
    <location>
        <begin position="148"/>
        <end position="167"/>
    </location>
</feature>
<name>A0A975YIG7_9PROT</name>
<feature type="transmembrane region" description="Helical" evidence="14">
    <location>
        <begin position="221"/>
        <end position="248"/>
    </location>
</feature>
<comment type="catalytic activity">
    <reaction evidence="13 14">
        <text>di-trans,octa-cis-undecaprenyl diphosphate + H2O = di-trans,octa-cis-undecaprenyl phosphate + phosphate + H(+)</text>
        <dbReference type="Rhea" id="RHEA:28094"/>
        <dbReference type="ChEBI" id="CHEBI:15377"/>
        <dbReference type="ChEBI" id="CHEBI:15378"/>
        <dbReference type="ChEBI" id="CHEBI:43474"/>
        <dbReference type="ChEBI" id="CHEBI:58405"/>
        <dbReference type="ChEBI" id="CHEBI:60392"/>
        <dbReference type="EC" id="3.6.1.27"/>
    </reaction>
</comment>
<feature type="transmembrane region" description="Helical" evidence="14">
    <location>
        <begin position="117"/>
        <end position="136"/>
    </location>
</feature>
<keyword evidence="8 14" id="KW-1133">Transmembrane helix</keyword>
<dbReference type="NCBIfam" id="NF001389">
    <property type="entry name" value="PRK00281.1-2"/>
    <property type="match status" value="1"/>
</dbReference>
<dbReference type="KEGG" id="elio:KO353_09570"/>
<feature type="transmembrane region" description="Helical" evidence="14">
    <location>
        <begin position="187"/>
        <end position="209"/>
    </location>
</feature>
<dbReference type="NCBIfam" id="NF001390">
    <property type="entry name" value="PRK00281.1-4"/>
    <property type="match status" value="1"/>
</dbReference>
<accession>A0A975YIG7</accession>